<name>A0AAV9M516_9SOLN</name>
<dbReference type="AlphaFoldDB" id="A0AAV9M516"/>
<comment type="caution">
    <text evidence="2">The sequence shown here is derived from an EMBL/GenBank/DDBJ whole genome shotgun (WGS) entry which is preliminary data.</text>
</comment>
<evidence type="ECO:0000313" key="3">
    <source>
        <dbReference type="Proteomes" id="UP001311915"/>
    </source>
</evidence>
<sequence length="175" mass="20583">MTTDERVFREQRRRYGYKRGYQIRKTTQVWHKRNSQVNVEVTTKNKFGALDGEADKKDSFTQNAEEENRRESEIGSSNFHLKEDNIGLEQIDRSEHLIDKDTGSNDTQLRHKKVEEIREIMEKIRAKITHIFRKGNNLADSLANIELPVIEKRILNADKAQIPTLRIRTRVIIPQ</sequence>
<evidence type="ECO:0000313" key="2">
    <source>
        <dbReference type="EMBL" id="KAK4733163.1"/>
    </source>
</evidence>
<evidence type="ECO:0000256" key="1">
    <source>
        <dbReference type="SAM" id="MobiDB-lite"/>
    </source>
</evidence>
<dbReference type="EMBL" id="JAWPEI010000002">
    <property type="protein sequence ID" value="KAK4733163.1"/>
    <property type="molecule type" value="Genomic_DNA"/>
</dbReference>
<gene>
    <name evidence="2" type="ORF">R3W88_007424</name>
</gene>
<proteinExistence type="predicted"/>
<evidence type="ECO:0008006" key="4">
    <source>
        <dbReference type="Google" id="ProtNLM"/>
    </source>
</evidence>
<protein>
    <recommendedName>
        <fullName evidence="4">RNase H type-1 domain-containing protein</fullName>
    </recommendedName>
</protein>
<dbReference type="Proteomes" id="UP001311915">
    <property type="component" value="Unassembled WGS sequence"/>
</dbReference>
<reference evidence="2 3" key="1">
    <citation type="submission" date="2023-10" db="EMBL/GenBank/DDBJ databases">
        <title>Genome-Wide Identification Analysis in wild type Solanum Pinnatisectum Reveals Some Genes Defensing Phytophthora Infestans.</title>
        <authorList>
            <person name="Sun C."/>
        </authorList>
    </citation>
    <scope>NUCLEOTIDE SEQUENCE [LARGE SCALE GENOMIC DNA]</scope>
    <source>
        <strain evidence="2">LQN</strain>
        <tissue evidence="2">Leaf</tissue>
    </source>
</reference>
<organism evidence="2 3">
    <name type="scientific">Solanum pinnatisectum</name>
    <name type="common">tansyleaf nightshade</name>
    <dbReference type="NCBI Taxonomy" id="50273"/>
    <lineage>
        <taxon>Eukaryota</taxon>
        <taxon>Viridiplantae</taxon>
        <taxon>Streptophyta</taxon>
        <taxon>Embryophyta</taxon>
        <taxon>Tracheophyta</taxon>
        <taxon>Spermatophyta</taxon>
        <taxon>Magnoliopsida</taxon>
        <taxon>eudicotyledons</taxon>
        <taxon>Gunneridae</taxon>
        <taxon>Pentapetalae</taxon>
        <taxon>asterids</taxon>
        <taxon>lamiids</taxon>
        <taxon>Solanales</taxon>
        <taxon>Solanaceae</taxon>
        <taxon>Solanoideae</taxon>
        <taxon>Solaneae</taxon>
        <taxon>Solanum</taxon>
    </lineage>
</organism>
<feature type="region of interest" description="Disordered" evidence="1">
    <location>
        <begin position="50"/>
        <end position="77"/>
    </location>
</feature>
<accession>A0AAV9M516</accession>
<keyword evidence="3" id="KW-1185">Reference proteome</keyword>